<feature type="compositionally biased region" description="Basic and acidic residues" evidence="1">
    <location>
        <begin position="116"/>
        <end position="127"/>
    </location>
</feature>
<feature type="region of interest" description="Disordered" evidence="1">
    <location>
        <begin position="1"/>
        <end position="58"/>
    </location>
</feature>
<feature type="region of interest" description="Disordered" evidence="1">
    <location>
        <begin position="102"/>
        <end position="127"/>
    </location>
</feature>
<name>A0AAW0AU86_9AGAR</name>
<reference evidence="2 3" key="1">
    <citation type="submission" date="2024-01" db="EMBL/GenBank/DDBJ databases">
        <title>A draft genome for a cacao thread blight-causing isolate of Paramarasmius palmivorus.</title>
        <authorList>
            <person name="Baruah I.K."/>
            <person name="Bukari Y."/>
            <person name="Amoako-Attah I."/>
            <person name="Meinhardt L.W."/>
            <person name="Bailey B.A."/>
            <person name="Cohen S.P."/>
        </authorList>
    </citation>
    <scope>NUCLEOTIDE SEQUENCE [LARGE SCALE GENOMIC DNA]</scope>
    <source>
        <strain evidence="2 3">GH-12</strain>
    </source>
</reference>
<organism evidence="2 3">
    <name type="scientific">Paramarasmius palmivorus</name>
    <dbReference type="NCBI Taxonomy" id="297713"/>
    <lineage>
        <taxon>Eukaryota</taxon>
        <taxon>Fungi</taxon>
        <taxon>Dikarya</taxon>
        <taxon>Basidiomycota</taxon>
        <taxon>Agaricomycotina</taxon>
        <taxon>Agaricomycetes</taxon>
        <taxon>Agaricomycetidae</taxon>
        <taxon>Agaricales</taxon>
        <taxon>Marasmiineae</taxon>
        <taxon>Marasmiaceae</taxon>
        <taxon>Paramarasmius</taxon>
    </lineage>
</organism>
<protein>
    <submittedName>
        <fullName evidence="2">Uncharacterized protein</fullName>
    </submittedName>
</protein>
<evidence type="ECO:0000313" key="3">
    <source>
        <dbReference type="Proteomes" id="UP001383192"/>
    </source>
</evidence>
<keyword evidence="3" id="KW-1185">Reference proteome</keyword>
<feature type="compositionally biased region" description="Polar residues" evidence="1">
    <location>
        <begin position="28"/>
        <end position="46"/>
    </location>
</feature>
<feature type="compositionally biased region" description="Polar residues" evidence="1">
    <location>
        <begin position="1"/>
        <end position="12"/>
    </location>
</feature>
<gene>
    <name evidence="2" type="ORF">VNI00_018926</name>
</gene>
<dbReference type="EMBL" id="JAYKXP010000288">
    <property type="protein sequence ID" value="KAK7016383.1"/>
    <property type="molecule type" value="Genomic_DNA"/>
</dbReference>
<accession>A0AAW0AU86</accession>
<comment type="caution">
    <text evidence="2">The sequence shown here is derived from an EMBL/GenBank/DDBJ whole genome shotgun (WGS) entry which is preliminary data.</text>
</comment>
<evidence type="ECO:0000256" key="1">
    <source>
        <dbReference type="SAM" id="MobiDB-lite"/>
    </source>
</evidence>
<sequence length="127" mass="14058">MINGVVTKNQPDATLKGYHTENRGVFPVTNNGSVLTTENGKPNNTKNVEESQHHTRRKGLSFVTENYADGALTNNGSTLPESYIKRTQMNTMEVMTAYENMKARSASSSKPANPVEEAKQRELENLV</sequence>
<dbReference type="AlphaFoldDB" id="A0AAW0AU86"/>
<proteinExistence type="predicted"/>
<evidence type="ECO:0000313" key="2">
    <source>
        <dbReference type="EMBL" id="KAK7016383.1"/>
    </source>
</evidence>
<dbReference type="Proteomes" id="UP001383192">
    <property type="component" value="Unassembled WGS sequence"/>
</dbReference>